<evidence type="ECO:0000313" key="4">
    <source>
        <dbReference type="EMBL" id="CAE0129466.1"/>
    </source>
</evidence>
<dbReference type="EMBL" id="HBHX01050021">
    <property type="protein sequence ID" value="CAE0129466.1"/>
    <property type="molecule type" value="Transcribed_RNA"/>
</dbReference>
<dbReference type="GO" id="GO:0004386">
    <property type="term" value="F:helicase activity"/>
    <property type="evidence" value="ECO:0007669"/>
    <property type="project" value="InterPro"/>
</dbReference>
<dbReference type="Pfam" id="PF13086">
    <property type="entry name" value="AAA_11"/>
    <property type="match status" value="1"/>
</dbReference>
<dbReference type="PANTHER" id="PTHR10887">
    <property type="entry name" value="DNA2/NAM7 HELICASE FAMILY"/>
    <property type="match status" value="1"/>
</dbReference>
<dbReference type="InterPro" id="IPR041679">
    <property type="entry name" value="DNA2/NAM7-like_C"/>
</dbReference>
<dbReference type="Pfam" id="PF13087">
    <property type="entry name" value="AAA_12"/>
    <property type="match status" value="1"/>
</dbReference>
<dbReference type="AlphaFoldDB" id="A0A7S3BA75"/>
<dbReference type="Pfam" id="PF25396">
    <property type="entry name" value="ZNFX1"/>
    <property type="match status" value="1"/>
</dbReference>
<evidence type="ECO:0000259" key="1">
    <source>
        <dbReference type="Pfam" id="PF13086"/>
    </source>
</evidence>
<dbReference type="CDD" id="cd18808">
    <property type="entry name" value="SF1_C_Upf1"/>
    <property type="match status" value="1"/>
</dbReference>
<organism evidence="4">
    <name type="scientific">Haptolina ericina</name>
    <dbReference type="NCBI Taxonomy" id="156174"/>
    <lineage>
        <taxon>Eukaryota</taxon>
        <taxon>Haptista</taxon>
        <taxon>Haptophyta</taxon>
        <taxon>Prymnesiophyceae</taxon>
        <taxon>Prymnesiales</taxon>
        <taxon>Prymnesiaceae</taxon>
        <taxon>Haptolina</taxon>
    </lineage>
</organism>
<dbReference type="InterPro" id="IPR041677">
    <property type="entry name" value="DNA2/NAM7_AAA_11"/>
</dbReference>
<gene>
    <name evidence="4" type="ORF">HERI1096_LOCUS27620</name>
</gene>
<dbReference type="GO" id="GO:0031380">
    <property type="term" value="C:nuclear RNA-directed RNA polymerase complex"/>
    <property type="evidence" value="ECO:0007669"/>
    <property type="project" value="TreeGrafter"/>
</dbReference>
<sequence>MPVYHDVDLAAIQCTSEGLVYRVRFKSRTHVDWSRSKRLLYGSLLALSCDDFKTITWATVANRDQKLLVDGCLAVDIAFPEALHHDFLLAQAQGVRYLMAESPTYFEAYRHVLQALQRMDSEVLPFSETLLMCKPKVDPPSFLKGSTDSDHYEMESLFPELAVKGKSGFSLLSNWPTISEISTLDESQAAALRQVLTKEVALVQGPPGTGKTHIGLLAIRALLENSTRRNKCGSVPILVVCSTTHALDQFLEGVMQVESKVVRVGPRSQSDTLKSTNLWQKVMEERSSDEPHNRAWRALSKEQRECRLKIETLIGQLQQKEPTADDLEEVCTTAQIMSMCAAPDGWMDIEDALHKWLQIVRDAALERAAEAASSGGDGGRRAKFAAAAKGDEPAPVGKSAPQRIIRSQGNRDADWAAITRIEYADEKEAEDEQWEQELLIGHNGERFLRTEVERLIEDGSRIDEDGRLISLMREGDGGWPGTETQEFLLEHDELWQLNWTQREQLAALWLHRKFESVYSDLSQLCERYERLCRDKAQLDQHMQLTILKHAAVIGMTTTAIAKLSAVVHALAVEVIVVEDAAEVLESHILVTLSPSTKQVVLIGDHRQVRPSATVHKLAKQFRLDVSMFERLINGSVEHVILECQRRMRPEMSNIIGSIYPQLSEHAPSCKPSAVRGIEKPIYLVRHTKPECVSGEARSRANPHEAKFLAALAAFLVRQGYAPSQITILSPYCGQLLLLKHELHELHCIDVTVASIDQYQGEENDLVLISLVRSNESKAIGCLGVDSRVSVALSRARLGMYVIGNAEMLQSESKLWATVIRRFEQEEAVGDFLPLLATRADSGRRALVRSADDFEGVVSDYERCS</sequence>
<dbReference type="PANTHER" id="PTHR10887:SF341">
    <property type="entry name" value="NFX1-TYPE ZINC FINGER-CONTAINING PROTEIN 1"/>
    <property type="match status" value="1"/>
</dbReference>
<dbReference type="InterPro" id="IPR057373">
    <property type="entry name" value="ZNFX1"/>
</dbReference>
<feature type="domain" description="DNA2/NAM7 helicase helicase" evidence="1">
    <location>
        <begin position="184"/>
        <end position="610"/>
    </location>
</feature>
<evidence type="ECO:0008006" key="5">
    <source>
        <dbReference type="Google" id="ProtNLM"/>
    </source>
</evidence>
<reference evidence="4" key="1">
    <citation type="submission" date="2021-01" db="EMBL/GenBank/DDBJ databases">
        <authorList>
            <person name="Corre E."/>
            <person name="Pelletier E."/>
            <person name="Niang G."/>
            <person name="Scheremetjew M."/>
            <person name="Finn R."/>
            <person name="Kale V."/>
            <person name="Holt S."/>
            <person name="Cochrane G."/>
            <person name="Meng A."/>
            <person name="Brown T."/>
            <person name="Cohen L."/>
        </authorList>
    </citation>
    <scope>NUCLEOTIDE SEQUENCE</scope>
    <source>
        <strain evidence="4">CCMP281</strain>
    </source>
</reference>
<accession>A0A7S3BA75</accession>
<protein>
    <recommendedName>
        <fullName evidence="5">AAA+ ATPase domain-containing protein</fullName>
    </recommendedName>
</protein>
<dbReference type="Gene3D" id="3.40.50.300">
    <property type="entry name" value="P-loop containing nucleotide triphosphate hydrolases"/>
    <property type="match status" value="3"/>
</dbReference>
<feature type="domain" description="ZNFX1" evidence="3">
    <location>
        <begin position="2"/>
        <end position="102"/>
    </location>
</feature>
<name>A0A7S3BA75_9EUKA</name>
<proteinExistence type="predicted"/>
<evidence type="ECO:0000259" key="2">
    <source>
        <dbReference type="Pfam" id="PF13087"/>
    </source>
</evidence>
<dbReference type="InterPro" id="IPR027417">
    <property type="entry name" value="P-loop_NTPase"/>
</dbReference>
<dbReference type="SUPFAM" id="SSF52540">
    <property type="entry name" value="P-loop containing nucleoside triphosphate hydrolases"/>
    <property type="match status" value="1"/>
</dbReference>
<feature type="domain" description="DNA2/NAM7 helicase-like C-terminal" evidence="2">
    <location>
        <begin position="623"/>
        <end position="805"/>
    </location>
</feature>
<dbReference type="InterPro" id="IPR047187">
    <property type="entry name" value="SF1_C_Upf1"/>
</dbReference>
<dbReference type="InterPro" id="IPR045055">
    <property type="entry name" value="DNA2/NAM7-like"/>
</dbReference>
<evidence type="ECO:0000259" key="3">
    <source>
        <dbReference type="Pfam" id="PF25396"/>
    </source>
</evidence>
<dbReference type="GO" id="GO:0031048">
    <property type="term" value="P:regulatory ncRNA-mediated heterochromatin formation"/>
    <property type="evidence" value="ECO:0007669"/>
    <property type="project" value="TreeGrafter"/>
</dbReference>